<evidence type="ECO:0000256" key="1">
    <source>
        <dbReference type="ARBA" id="ARBA00022723"/>
    </source>
</evidence>
<comment type="similarity">
    <text evidence="4">Belongs to the cyclic nucleotide phosphodiesterase class-III family.</text>
</comment>
<gene>
    <name evidence="6" type="ORF">NDI56_14305</name>
</gene>
<dbReference type="InterPro" id="IPR050884">
    <property type="entry name" value="CNP_phosphodiesterase-III"/>
</dbReference>
<accession>A0ABU2FFI2</accession>
<name>A0ABU2FFI2_9EURY</name>
<dbReference type="InterPro" id="IPR029052">
    <property type="entry name" value="Metallo-depent_PP-like"/>
</dbReference>
<evidence type="ECO:0000313" key="6">
    <source>
        <dbReference type="EMBL" id="MDS0260575.1"/>
    </source>
</evidence>
<sequence length="304" mass="32740">MTAHSAVGPLLARLARPRTENRHRLAVIADPHVTEGTGTWKVAHRSEARFERACDFANSCDMAVLLGDLTGDGRADSFERVESCLSELSVPRVAVPGNHDVPKAFDEHSGIPVSAFAERYTPGLPFTWKLGGVTLVGIDTATDRTGALRDTWGGRVGATTRRWLSDTLPGLEQPIVLLHHNLGSLPENPGGNWANFPVDDARETREILVANDVALVLSAHHHVPAVLDHRGPKEVIAPAVCSYPQAMLDIRIGPSGTDVRLAPLADATAVAEARRHARRGKPLAVGILESIDRRLGDLPLETRG</sequence>
<dbReference type="PANTHER" id="PTHR42988:SF2">
    <property type="entry name" value="CYCLIC NUCLEOTIDE PHOSPHODIESTERASE CBUA0032-RELATED"/>
    <property type="match status" value="1"/>
</dbReference>
<dbReference type="Gene3D" id="3.60.21.10">
    <property type="match status" value="1"/>
</dbReference>
<proteinExistence type="inferred from homology"/>
<feature type="domain" description="Calcineurin-like phosphoesterase" evidence="5">
    <location>
        <begin position="24"/>
        <end position="224"/>
    </location>
</feature>
<evidence type="ECO:0000256" key="4">
    <source>
        <dbReference type="ARBA" id="ARBA00025742"/>
    </source>
</evidence>
<evidence type="ECO:0000256" key="2">
    <source>
        <dbReference type="ARBA" id="ARBA00022801"/>
    </source>
</evidence>
<evidence type="ECO:0000259" key="5">
    <source>
        <dbReference type="Pfam" id="PF00149"/>
    </source>
</evidence>
<keyword evidence="3" id="KW-0408">Iron</keyword>
<dbReference type="Proteomes" id="UP001259659">
    <property type="component" value="Unassembled WGS sequence"/>
</dbReference>
<dbReference type="RefSeq" id="WP_310920302.1">
    <property type="nucleotide sequence ID" value="NZ_JAMQON010000004.1"/>
</dbReference>
<keyword evidence="7" id="KW-1185">Reference proteome</keyword>
<protein>
    <submittedName>
        <fullName evidence="6">Metallophosphoesterase</fullName>
    </submittedName>
</protein>
<reference evidence="6 7" key="1">
    <citation type="submission" date="2022-06" db="EMBL/GenBank/DDBJ databases">
        <title>Haloarcula sp. a new haloarchaeum isolate from saline soil.</title>
        <authorList>
            <person name="Strakova D."/>
            <person name="Galisteo C."/>
            <person name="Sanchez-Porro C."/>
            <person name="Ventosa A."/>
        </authorList>
    </citation>
    <scope>NUCLEOTIDE SEQUENCE [LARGE SCALE GENOMIC DNA]</scope>
    <source>
        <strain evidence="6 7">S1CR25-12</strain>
    </source>
</reference>
<dbReference type="Pfam" id="PF00149">
    <property type="entry name" value="Metallophos"/>
    <property type="match status" value="1"/>
</dbReference>
<evidence type="ECO:0000313" key="7">
    <source>
        <dbReference type="Proteomes" id="UP001259659"/>
    </source>
</evidence>
<evidence type="ECO:0000256" key="3">
    <source>
        <dbReference type="ARBA" id="ARBA00023004"/>
    </source>
</evidence>
<comment type="caution">
    <text evidence="6">The sequence shown here is derived from an EMBL/GenBank/DDBJ whole genome shotgun (WGS) entry which is preliminary data.</text>
</comment>
<dbReference type="EMBL" id="JAMQON010000004">
    <property type="protein sequence ID" value="MDS0260575.1"/>
    <property type="molecule type" value="Genomic_DNA"/>
</dbReference>
<dbReference type="InterPro" id="IPR004843">
    <property type="entry name" value="Calcineurin-like_PHP"/>
</dbReference>
<dbReference type="PANTHER" id="PTHR42988">
    <property type="entry name" value="PHOSPHOHYDROLASE"/>
    <property type="match status" value="1"/>
</dbReference>
<keyword evidence="2" id="KW-0378">Hydrolase</keyword>
<organism evidence="6 7">
    <name type="scientific">Haloarcula saliterrae</name>
    <dbReference type="NCBI Taxonomy" id="2950534"/>
    <lineage>
        <taxon>Archaea</taxon>
        <taxon>Methanobacteriati</taxon>
        <taxon>Methanobacteriota</taxon>
        <taxon>Stenosarchaea group</taxon>
        <taxon>Halobacteria</taxon>
        <taxon>Halobacteriales</taxon>
        <taxon>Haloarculaceae</taxon>
        <taxon>Haloarcula</taxon>
    </lineage>
</organism>
<keyword evidence="1" id="KW-0479">Metal-binding</keyword>
<dbReference type="SUPFAM" id="SSF56300">
    <property type="entry name" value="Metallo-dependent phosphatases"/>
    <property type="match status" value="1"/>
</dbReference>